<protein>
    <submittedName>
        <fullName evidence="1">Toxin-antitoxin system, toxin component, HigB-like</fullName>
    </submittedName>
</protein>
<evidence type="ECO:0000313" key="1">
    <source>
        <dbReference type="EMBL" id="QTA80795.1"/>
    </source>
</evidence>
<dbReference type="Proteomes" id="UP000663720">
    <property type="component" value="Chromosome"/>
</dbReference>
<organism evidence="1 2">
    <name type="scientific">Desulfonema limicola</name>
    <dbReference type="NCBI Taxonomy" id="45656"/>
    <lineage>
        <taxon>Bacteria</taxon>
        <taxon>Pseudomonadati</taxon>
        <taxon>Thermodesulfobacteriota</taxon>
        <taxon>Desulfobacteria</taxon>
        <taxon>Desulfobacterales</taxon>
        <taxon>Desulfococcaceae</taxon>
        <taxon>Desulfonema</taxon>
    </lineage>
</organism>
<dbReference type="AlphaFoldDB" id="A0A975B907"/>
<accession>A0A975B907</accession>
<gene>
    <name evidence="1" type="ORF">dnl_31080</name>
</gene>
<dbReference type="InterPro" id="IPR009241">
    <property type="entry name" value="HigB-like"/>
</dbReference>
<evidence type="ECO:0000313" key="2">
    <source>
        <dbReference type="Proteomes" id="UP000663720"/>
    </source>
</evidence>
<keyword evidence="2" id="KW-1185">Reference proteome</keyword>
<dbReference type="KEGG" id="dli:dnl_31080"/>
<name>A0A975B907_9BACT</name>
<proteinExistence type="predicted"/>
<sequence>MGRADKSAAHIMRKINFYRDKAGYSPVEEFLDSLNVKQARKVVWVLRLIEEQEIIPSTYFKKLINTEDIWEARIQFGSDIFRILGFFEENNVIILTHAFQKKSQKTPKKEIHLAEIRKKDHLMRK</sequence>
<dbReference type="EMBL" id="CP061799">
    <property type="protein sequence ID" value="QTA80795.1"/>
    <property type="molecule type" value="Genomic_DNA"/>
</dbReference>
<reference evidence="1" key="1">
    <citation type="journal article" date="2021" name="Microb. Physiol.">
        <title>Proteogenomic Insights into the Physiology of Marine, Sulfate-Reducing, Filamentous Desulfonema limicola and Desulfonema magnum.</title>
        <authorList>
            <person name="Schnaars V."/>
            <person name="Wohlbrand L."/>
            <person name="Scheve S."/>
            <person name="Hinrichs C."/>
            <person name="Reinhardt R."/>
            <person name="Rabus R."/>
        </authorList>
    </citation>
    <scope>NUCLEOTIDE SEQUENCE</scope>
    <source>
        <strain evidence="1">5ac10</strain>
    </source>
</reference>
<dbReference type="Pfam" id="PF05973">
    <property type="entry name" value="Gp49"/>
    <property type="match status" value="1"/>
</dbReference>